<dbReference type="KEGG" id="pchm:VFPPC_05387"/>
<evidence type="ECO:0000256" key="1">
    <source>
        <dbReference type="SAM" id="MobiDB-lite"/>
    </source>
</evidence>
<proteinExistence type="predicted"/>
<feature type="region of interest" description="Disordered" evidence="1">
    <location>
        <begin position="117"/>
        <end position="155"/>
    </location>
</feature>
<keyword evidence="3" id="KW-1185">Reference proteome</keyword>
<accession>A0A179FGB9</accession>
<dbReference type="GeneID" id="28848586"/>
<feature type="compositionally biased region" description="Gly residues" evidence="1">
    <location>
        <begin position="253"/>
        <end position="272"/>
    </location>
</feature>
<evidence type="ECO:0000313" key="3">
    <source>
        <dbReference type="Proteomes" id="UP000078397"/>
    </source>
</evidence>
<feature type="region of interest" description="Disordered" evidence="1">
    <location>
        <begin position="202"/>
        <end position="283"/>
    </location>
</feature>
<dbReference type="Proteomes" id="UP000078397">
    <property type="component" value="Unassembled WGS sequence"/>
</dbReference>
<protein>
    <submittedName>
        <fullName evidence="2">Uncharacterized protein</fullName>
    </submittedName>
</protein>
<dbReference type="EMBL" id="LSBJ02000005">
    <property type="protein sequence ID" value="OAQ64043.1"/>
    <property type="molecule type" value="Genomic_DNA"/>
</dbReference>
<feature type="region of interest" description="Disordered" evidence="1">
    <location>
        <begin position="480"/>
        <end position="510"/>
    </location>
</feature>
<dbReference type="AlphaFoldDB" id="A0A179FGB9"/>
<comment type="caution">
    <text evidence="2">The sequence shown here is derived from an EMBL/GenBank/DDBJ whole genome shotgun (WGS) entry which is preliminary data.</text>
</comment>
<organism evidence="2 3">
    <name type="scientific">Pochonia chlamydosporia 170</name>
    <dbReference type="NCBI Taxonomy" id="1380566"/>
    <lineage>
        <taxon>Eukaryota</taxon>
        <taxon>Fungi</taxon>
        <taxon>Dikarya</taxon>
        <taxon>Ascomycota</taxon>
        <taxon>Pezizomycotina</taxon>
        <taxon>Sordariomycetes</taxon>
        <taxon>Hypocreomycetidae</taxon>
        <taxon>Hypocreales</taxon>
        <taxon>Clavicipitaceae</taxon>
        <taxon>Pochonia</taxon>
    </lineage>
</organism>
<dbReference type="OrthoDB" id="4758395at2759"/>
<name>A0A179FGB9_METCM</name>
<feature type="compositionally biased region" description="Low complexity" evidence="1">
    <location>
        <begin position="205"/>
        <end position="219"/>
    </location>
</feature>
<gene>
    <name evidence="2" type="ORF">VFPPC_05387</name>
</gene>
<reference evidence="2 3" key="1">
    <citation type="journal article" date="2016" name="PLoS Pathog.">
        <title>Biosynthesis of antibiotic leucinostatins in bio-control fungus Purpureocillium lilacinum and their inhibition on phytophthora revealed by genome mining.</title>
        <authorList>
            <person name="Wang G."/>
            <person name="Liu Z."/>
            <person name="Lin R."/>
            <person name="Li E."/>
            <person name="Mao Z."/>
            <person name="Ling J."/>
            <person name="Yang Y."/>
            <person name="Yin W.B."/>
            <person name="Xie B."/>
        </authorList>
    </citation>
    <scope>NUCLEOTIDE SEQUENCE [LARGE SCALE GENOMIC DNA]</scope>
    <source>
        <strain evidence="2">170</strain>
    </source>
</reference>
<evidence type="ECO:0000313" key="2">
    <source>
        <dbReference type="EMBL" id="OAQ64043.1"/>
    </source>
</evidence>
<feature type="compositionally biased region" description="Low complexity" evidence="1">
    <location>
        <begin position="146"/>
        <end position="155"/>
    </location>
</feature>
<sequence length="662" mass="71969">MRYPIIHNTRADTSPLLTVFLQVRTRTERFINVGEDPWSTPQYWSTTQHEQFASDLIDEIQHRYDSSGPGRCHERTVEELIAGYKRTNIHPISSVTAVQGSLNSAVQFVQRSAARPTPCESCPSLENDHSDSGQDSSNASISLEHASSSPAASICPPTLPDPPIFASIRQVLASDPSYAEDVISAVSKLPHHSHNLLMHSETECAGGSPSAPPKSSAGSSKKRRRSDDNSNDNGSRGDQPAGETGGGKREGETGGGAGGGSGTGPGNNGGGDDPPRNKKRNKDKKRRWIYPYCLAYPEIRGIFVLTLSRTHLKKHHSPNAKSDDPNAKDNARFYMDSTQLTNVLERIDSYKERPRELATWISYWKALFIDVWYIIFPKERFPHFKEPLSPFYFDSGEIENLGQHLSRQAGALVEPIYDARAVRAVKTKAVASKQDFRPSEQETKEMMSEAIAIALLNSPVAIGATQWLARASPQTLQTAVGQYGGVPSGANDKRPATPSSATVPRTPESAPIGQNAVQAATSVLPTVPLTLFPNGTRVTMDLSSIYTNPLHTAYQVGQLTLPPTVYVASMSQVPLQPPSTAPVMAISDTTANVTSPAMEATLGTDWRTSIQLPAGQGAFMQQVQETPLGQEQTCQQSILIDEASIDIDIEDLANIDIDIDNY</sequence>
<dbReference type="RefSeq" id="XP_018141357.1">
    <property type="nucleotide sequence ID" value="XM_018284592.1"/>
</dbReference>